<dbReference type="AlphaFoldDB" id="A0A8J6XWD1"/>
<dbReference type="InterPro" id="IPR011051">
    <property type="entry name" value="RmlC_Cupin_sf"/>
</dbReference>
<accession>A0A8J6XWD1</accession>
<proteinExistence type="predicted"/>
<dbReference type="SUPFAM" id="SSF51182">
    <property type="entry name" value="RmlC-like cupins"/>
    <property type="match status" value="1"/>
</dbReference>
<protein>
    <submittedName>
        <fullName evidence="2">Uncharacterized protein</fullName>
    </submittedName>
</protein>
<organism evidence="2 3">
    <name type="scientific">Candidatus Polarisedimenticola svalbardensis</name>
    <dbReference type="NCBI Taxonomy" id="2886004"/>
    <lineage>
        <taxon>Bacteria</taxon>
        <taxon>Pseudomonadati</taxon>
        <taxon>Acidobacteriota</taxon>
        <taxon>Candidatus Polarisedimenticolia</taxon>
        <taxon>Candidatus Polarisedimenticolales</taxon>
        <taxon>Candidatus Polarisedimenticolaceae</taxon>
        <taxon>Candidatus Polarisedimenticola</taxon>
    </lineage>
</organism>
<feature type="compositionally biased region" description="Basic and acidic residues" evidence="1">
    <location>
        <begin position="76"/>
        <end position="87"/>
    </location>
</feature>
<dbReference type="EMBL" id="JACXWD010000012">
    <property type="protein sequence ID" value="MBD3867566.1"/>
    <property type="molecule type" value="Genomic_DNA"/>
</dbReference>
<name>A0A8J6XWD1_9BACT</name>
<evidence type="ECO:0000313" key="3">
    <source>
        <dbReference type="Proteomes" id="UP000648239"/>
    </source>
</evidence>
<comment type="caution">
    <text evidence="2">The sequence shown here is derived from an EMBL/GenBank/DDBJ whole genome shotgun (WGS) entry which is preliminary data.</text>
</comment>
<feature type="region of interest" description="Disordered" evidence="1">
    <location>
        <begin position="59"/>
        <end position="94"/>
    </location>
</feature>
<sequence length="94" mass="10398">MLEEKDGWFVVNVKDGHCPAGVSHVFVGAGDGPCAILMIGHHPEKHDLFYPESELARKYGAESPESTPDPRVAYADVERPTPMDRSPEWPLKTP</sequence>
<dbReference type="Gene3D" id="2.60.120.10">
    <property type="entry name" value="Jelly Rolls"/>
    <property type="match status" value="1"/>
</dbReference>
<evidence type="ECO:0000256" key="1">
    <source>
        <dbReference type="SAM" id="MobiDB-lite"/>
    </source>
</evidence>
<dbReference type="Proteomes" id="UP000648239">
    <property type="component" value="Unassembled WGS sequence"/>
</dbReference>
<evidence type="ECO:0000313" key="2">
    <source>
        <dbReference type="EMBL" id="MBD3867566.1"/>
    </source>
</evidence>
<reference evidence="2 3" key="1">
    <citation type="submission" date="2020-08" db="EMBL/GenBank/DDBJ databases">
        <title>Acidobacteriota in marine sediments use diverse sulfur dissimilation pathways.</title>
        <authorList>
            <person name="Wasmund K."/>
        </authorList>
    </citation>
    <scope>NUCLEOTIDE SEQUENCE [LARGE SCALE GENOMIC DNA]</scope>
    <source>
        <strain evidence="2">MAG AM4</strain>
    </source>
</reference>
<gene>
    <name evidence="2" type="ORF">IFK94_05525</name>
</gene>
<dbReference type="InterPro" id="IPR014710">
    <property type="entry name" value="RmlC-like_jellyroll"/>
</dbReference>